<keyword evidence="2 5" id="KW-0694">RNA-binding</keyword>
<dbReference type="InterPro" id="IPR020057">
    <property type="entry name" value="Ribosomal_bL25_b-dom"/>
</dbReference>
<evidence type="ECO:0000256" key="4">
    <source>
        <dbReference type="ARBA" id="ARBA00023274"/>
    </source>
</evidence>
<evidence type="ECO:0000313" key="9">
    <source>
        <dbReference type="EMBL" id="HDQ99281.1"/>
    </source>
</evidence>
<evidence type="ECO:0000259" key="8">
    <source>
        <dbReference type="Pfam" id="PF14693"/>
    </source>
</evidence>
<dbReference type="Gene3D" id="2.170.120.20">
    <property type="entry name" value="Ribosomal protein L25, beta domain"/>
    <property type="match status" value="1"/>
</dbReference>
<keyword evidence="1 5" id="KW-0699">rRNA-binding</keyword>
<feature type="region of interest" description="Disordered" evidence="6">
    <location>
        <begin position="186"/>
        <end position="216"/>
    </location>
</feature>
<evidence type="ECO:0000256" key="2">
    <source>
        <dbReference type="ARBA" id="ARBA00022884"/>
    </source>
</evidence>
<dbReference type="AlphaFoldDB" id="A0A7V0T5F8"/>
<feature type="compositionally biased region" description="Low complexity" evidence="6">
    <location>
        <begin position="186"/>
        <end position="200"/>
    </location>
</feature>
<dbReference type="NCBIfam" id="TIGR00731">
    <property type="entry name" value="bL25_bact_ctc"/>
    <property type="match status" value="1"/>
</dbReference>
<dbReference type="InterPro" id="IPR020930">
    <property type="entry name" value="Ribosomal_uL5_bac-type"/>
</dbReference>
<evidence type="ECO:0000256" key="1">
    <source>
        <dbReference type="ARBA" id="ARBA00022730"/>
    </source>
</evidence>
<dbReference type="Gene3D" id="2.40.240.10">
    <property type="entry name" value="Ribosomal Protein L25, Chain P"/>
    <property type="match status" value="1"/>
</dbReference>
<dbReference type="Proteomes" id="UP000885672">
    <property type="component" value="Unassembled WGS sequence"/>
</dbReference>
<dbReference type="EMBL" id="DSBX01000127">
    <property type="protein sequence ID" value="HDQ99281.1"/>
    <property type="molecule type" value="Genomic_DNA"/>
</dbReference>
<feature type="compositionally biased region" description="Basic and acidic residues" evidence="6">
    <location>
        <begin position="203"/>
        <end position="216"/>
    </location>
</feature>
<evidence type="ECO:0000256" key="5">
    <source>
        <dbReference type="HAMAP-Rule" id="MF_01334"/>
    </source>
</evidence>
<keyword evidence="4 5" id="KW-0687">Ribonucleoprotein</keyword>
<dbReference type="CDD" id="cd00495">
    <property type="entry name" value="Ribosomal_L25_TL5_CTC"/>
    <property type="match status" value="1"/>
</dbReference>
<dbReference type="GO" id="GO:0006412">
    <property type="term" value="P:translation"/>
    <property type="evidence" value="ECO:0007669"/>
    <property type="project" value="UniProtKB-UniRule"/>
</dbReference>
<dbReference type="PANTHER" id="PTHR33284:SF1">
    <property type="entry name" value="RIBOSOMAL PROTEIN L25_GLN-TRNA SYNTHETASE, ANTI-CODON-BINDING DOMAIN-CONTAINING PROTEIN"/>
    <property type="match status" value="1"/>
</dbReference>
<comment type="similarity">
    <text evidence="5">Belongs to the bacterial ribosomal protein bL25 family. CTC subfamily.</text>
</comment>
<comment type="caution">
    <text evidence="9">The sequence shown here is derived from an EMBL/GenBank/DDBJ whole genome shotgun (WGS) entry which is preliminary data.</text>
</comment>
<dbReference type="InterPro" id="IPR029751">
    <property type="entry name" value="Ribosomal_L25_dom"/>
</dbReference>
<dbReference type="SUPFAM" id="SSF50715">
    <property type="entry name" value="Ribosomal protein L25-like"/>
    <property type="match status" value="1"/>
</dbReference>
<feature type="compositionally biased region" description="Polar residues" evidence="6">
    <location>
        <begin position="1"/>
        <end position="11"/>
    </location>
</feature>
<dbReference type="InterPro" id="IPR001021">
    <property type="entry name" value="Ribosomal_bL25_long"/>
</dbReference>
<name>A0A7V0T5F8_UNCW3</name>
<dbReference type="HAMAP" id="MF_01334">
    <property type="entry name" value="Ribosomal_bL25_CTC"/>
    <property type="match status" value="1"/>
</dbReference>
<feature type="region of interest" description="Disordered" evidence="6">
    <location>
        <begin position="1"/>
        <end position="20"/>
    </location>
</feature>
<feature type="domain" description="Large ribosomal subunit protein bL25 L25" evidence="7">
    <location>
        <begin position="6"/>
        <end position="92"/>
    </location>
</feature>
<organism evidence="9">
    <name type="scientific">candidate division WOR-3 bacterium</name>
    <dbReference type="NCBI Taxonomy" id="2052148"/>
    <lineage>
        <taxon>Bacteria</taxon>
        <taxon>Bacteria division WOR-3</taxon>
    </lineage>
</organism>
<keyword evidence="3 5" id="KW-0689">Ribosomal protein</keyword>
<dbReference type="InterPro" id="IPR037121">
    <property type="entry name" value="Ribosomal_bL25_C"/>
</dbReference>
<dbReference type="Pfam" id="PF01386">
    <property type="entry name" value="Ribosomal_L25p"/>
    <property type="match status" value="1"/>
</dbReference>
<reference evidence="9" key="1">
    <citation type="journal article" date="2020" name="mSystems">
        <title>Genome- and Community-Level Interaction Insights into Carbon Utilization and Element Cycling Functions of Hydrothermarchaeota in Hydrothermal Sediment.</title>
        <authorList>
            <person name="Zhou Z."/>
            <person name="Liu Y."/>
            <person name="Xu W."/>
            <person name="Pan J."/>
            <person name="Luo Z.H."/>
            <person name="Li M."/>
        </authorList>
    </citation>
    <scope>NUCLEOTIDE SEQUENCE [LARGE SCALE GENOMIC DNA]</scope>
    <source>
        <strain evidence="9">SpSt-1182</strain>
    </source>
</reference>
<accession>A0A7V0T5F8</accession>
<sequence>MTFKAQATTRTDTGKSAMRKMRRAGQVPAVMYGHGDPSVMLAINEHDFGRLLERLRGHSPLIEVEVDGRAERCVIKTLQRNPINGRLLHVDFQKVHAEEKVTVNVPVLLRGTSIGVKEGGLLDHLLREIPVRATIDRVPEHFEVDITSMKMGQSFHLSRLEAEGIEFTLPPDSVVVTVLVPRKVSAETATPAAAETTEGAEATDEKAPADAKNKEA</sequence>
<evidence type="ECO:0000256" key="6">
    <source>
        <dbReference type="SAM" id="MobiDB-lite"/>
    </source>
</evidence>
<comment type="function">
    <text evidence="5">This is one of the proteins that binds to the 5S RNA in the ribosome where it forms part of the central protuberance.</text>
</comment>
<feature type="domain" description="Large ribosomal subunit protein bL25 beta" evidence="8">
    <location>
        <begin position="100"/>
        <end position="182"/>
    </location>
</feature>
<dbReference type="GO" id="GO:0008097">
    <property type="term" value="F:5S rRNA binding"/>
    <property type="evidence" value="ECO:0007669"/>
    <property type="project" value="InterPro"/>
</dbReference>
<evidence type="ECO:0000256" key="3">
    <source>
        <dbReference type="ARBA" id="ARBA00022980"/>
    </source>
</evidence>
<evidence type="ECO:0000259" key="7">
    <source>
        <dbReference type="Pfam" id="PF01386"/>
    </source>
</evidence>
<dbReference type="InterPro" id="IPR011035">
    <property type="entry name" value="Ribosomal_bL25/Gln-tRNA_synth"/>
</dbReference>
<comment type="subunit">
    <text evidence="5">Part of the 50S ribosomal subunit; part of the 5S rRNA/L5/L18/L25 subcomplex. Contacts the 5S rRNA. Binds to the 5S rRNA independently of L5 and L18.</text>
</comment>
<dbReference type="PANTHER" id="PTHR33284">
    <property type="entry name" value="RIBOSOMAL PROTEIN L25/GLN-TRNA SYNTHETASE, ANTI-CODON-BINDING DOMAIN-CONTAINING PROTEIN"/>
    <property type="match status" value="1"/>
</dbReference>
<gene>
    <name evidence="5" type="primary">rplY</name>
    <name evidence="5" type="synonym">ctc</name>
    <name evidence="9" type="ORF">ENN51_03220</name>
</gene>
<dbReference type="GO" id="GO:0022625">
    <property type="term" value="C:cytosolic large ribosomal subunit"/>
    <property type="evidence" value="ECO:0007669"/>
    <property type="project" value="TreeGrafter"/>
</dbReference>
<dbReference type="GO" id="GO:0003735">
    <property type="term" value="F:structural constituent of ribosome"/>
    <property type="evidence" value="ECO:0007669"/>
    <property type="project" value="InterPro"/>
</dbReference>
<proteinExistence type="inferred from homology"/>
<dbReference type="Pfam" id="PF14693">
    <property type="entry name" value="Ribosomal_TL5_C"/>
    <property type="match status" value="1"/>
</dbReference>
<protein>
    <recommendedName>
        <fullName evidence="5">Large ribosomal subunit protein bL25</fullName>
    </recommendedName>
    <alternativeName>
        <fullName evidence="5">General stress protein CTC</fullName>
    </alternativeName>
</protein>
<dbReference type="InterPro" id="IPR020056">
    <property type="entry name" value="Rbsml_bL25/Gln-tRNA_synth_N"/>
</dbReference>